<evidence type="ECO:0000313" key="4">
    <source>
        <dbReference type="Proteomes" id="UP001174932"/>
    </source>
</evidence>
<reference evidence="3" key="2">
    <citation type="submission" date="2023-07" db="EMBL/GenBank/DDBJ databases">
        <authorList>
            <person name="Shen H."/>
        </authorList>
    </citation>
    <scope>NUCLEOTIDE SEQUENCE</scope>
    <source>
        <strain evidence="3">TNR-22</strain>
    </source>
</reference>
<keyword evidence="3" id="KW-0969">Cilium</keyword>
<feature type="domain" description="Flagellar basal body rod protein N-terminal" evidence="2">
    <location>
        <begin position="19"/>
        <end position="37"/>
    </location>
</feature>
<keyword evidence="3" id="KW-0282">Flagellum</keyword>
<keyword evidence="3" id="KW-0966">Cell projection</keyword>
<name>A0ABT8YGU7_9HYPH</name>
<protein>
    <submittedName>
        <fullName evidence="3">Flagellar basal body rod protein FlgB</fullName>
    </submittedName>
</protein>
<keyword evidence="4" id="KW-1185">Reference proteome</keyword>
<dbReference type="Proteomes" id="UP001174932">
    <property type="component" value="Unassembled WGS sequence"/>
</dbReference>
<dbReference type="NCBIfam" id="NF004653">
    <property type="entry name" value="PRK06003.1"/>
    <property type="match status" value="1"/>
</dbReference>
<evidence type="ECO:0000259" key="2">
    <source>
        <dbReference type="Pfam" id="PF00460"/>
    </source>
</evidence>
<proteinExistence type="predicted"/>
<comment type="subcellular location">
    <subcellularLocation>
        <location evidence="1">Bacterial flagellum basal body</location>
    </subcellularLocation>
</comment>
<sequence length="127" mass="13887">MQPTKLFDLASRQAEWLTVRQSVVSGNIANANTPGFRAKDVSPFDYILNNTNVPMAATNPMHFTDSASDSFVVEAKDNKGAAAQLSGNSVDLSDELFKEGMIKRDYDLNTGVVKAFNKMILLTVRKG</sequence>
<dbReference type="InterPro" id="IPR001444">
    <property type="entry name" value="Flag_bb_rod_N"/>
</dbReference>
<dbReference type="RefSeq" id="WP_304374752.1">
    <property type="nucleotide sequence ID" value="NZ_JAUOZU010000001.1"/>
</dbReference>
<gene>
    <name evidence="3" type="primary">flgB</name>
    <name evidence="3" type="ORF">Q4481_01240</name>
</gene>
<evidence type="ECO:0000313" key="3">
    <source>
        <dbReference type="EMBL" id="MDO6962558.1"/>
    </source>
</evidence>
<organism evidence="3 4">
    <name type="scientific">Rhizobium alvei</name>
    <dbReference type="NCBI Taxonomy" id="1132659"/>
    <lineage>
        <taxon>Bacteria</taxon>
        <taxon>Pseudomonadati</taxon>
        <taxon>Pseudomonadota</taxon>
        <taxon>Alphaproteobacteria</taxon>
        <taxon>Hyphomicrobiales</taxon>
        <taxon>Rhizobiaceae</taxon>
        <taxon>Rhizobium/Agrobacterium group</taxon>
        <taxon>Rhizobium</taxon>
    </lineage>
</organism>
<evidence type="ECO:0000256" key="1">
    <source>
        <dbReference type="ARBA" id="ARBA00004117"/>
    </source>
</evidence>
<dbReference type="EMBL" id="JAUOZU010000001">
    <property type="protein sequence ID" value="MDO6962558.1"/>
    <property type="molecule type" value="Genomic_DNA"/>
</dbReference>
<reference evidence="3" key="1">
    <citation type="journal article" date="2015" name="Int. J. Syst. Evol. Microbiol.">
        <title>Rhizobium alvei sp. nov., isolated from a freshwater river.</title>
        <authorList>
            <person name="Sheu S.Y."/>
            <person name="Huang H.W."/>
            <person name="Young C.C."/>
            <person name="Chen W.M."/>
        </authorList>
    </citation>
    <scope>NUCLEOTIDE SEQUENCE</scope>
    <source>
        <strain evidence="3">TNR-22</strain>
    </source>
</reference>
<dbReference type="Pfam" id="PF00460">
    <property type="entry name" value="Flg_bb_rod"/>
    <property type="match status" value="1"/>
</dbReference>
<accession>A0ABT8YGU7</accession>
<comment type="caution">
    <text evidence="3">The sequence shown here is derived from an EMBL/GenBank/DDBJ whole genome shotgun (WGS) entry which is preliminary data.</text>
</comment>